<dbReference type="PANTHER" id="PTHR44942:SF4">
    <property type="entry name" value="METHYLTRANSFERASE TYPE 11 DOMAIN-CONTAINING PROTEIN"/>
    <property type="match status" value="1"/>
</dbReference>
<dbReference type="InterPro" id="IPR051052">
    <property type="entry name" value="Diverse_substrate_MTase"/>
</dbReference>
<keyword evidence="1" id="KW-0489">Methyltransferase</keyword>
<dbReference type="Proteomes" id="UP000613740">
    <property type="component" value="Unassembled WGS sequence"/>
</dbReference>
<dbReference type="EMBL" id="JAEHOD010000001">
    <property type="protein sequence ID" value="KAG2455004.1"/>
    <property type="molecule type" value="Genomic_DNA"/>
</dbReference>
<reference evidence="3" key="1">
    <citation type="journal article" date="2020" name="bioRxiv">
        <title>Comparative genomics of Chlamydomonas.</title>
        <authorList>
            <person name="Craig R.J."/>
            <person name="Hasan A.R."/>
            <person name="Ness R.W."/>
            <person name="Keightley P.D."/>
        </authorList>
    </citation>
    <scope>NUCLEOTIDE SEQUENCE</scope>
    <source>
        <strain evidence="3">CCAP 11/173</strain>
    </source>
</reference>
<evidence type="ECO:0000256" key="2">
    <source>
        <dbReference type="ARBA" id="ARBA00022679"/>
    </source>
</evidence>
<dbReference type="AlphaFoldDB" id="A0A836BDQ5"/>
<dbReference type="OrthoDB" id="10027013at2759"/>
<sequence length="196" mass="21322">MYTLPYPTPLPSTRICRFRFDEFYRECRRILKPTGALAAFTYGFGTLHGFPGAEELYAQLHSGTLGPYWAEGRKIVEAEYVGVEPGPEHFGEVVRLRAPMPGDMSLDELAGYISSWSAYRAYLRAHPDQPDPLEAFRAQCEAGLRQEAGVAAAADGAGVGVSGAGGTAQPLATRPLLRLERDAVLLLALRPVPLSE</sequence>
<evidence type="ECO:0000313" key="3">
    <source>
        <dbReference type="EMBL" id="KAG2455004.1"/>
    </source>
</evidence>
<organism evidence="3 4">
    <name type="scientific">Chlamydomonas schloesseri</name>
    <dbReference type="NCBI Taxonomy" id="2026947"/>
    <lineage>
        <taxon>Eukaryota</taxon>
        <taxon>Viridiplantae</taxon>
        <taxon>Chlorophyta</taxon>
        <taxon>core chlorophytes</taxon>
        <taxon>Chlorophyceae</taxon>
        <taxon>CS clade</taxon>
        <taxon>Chlamydomonadales</taxon>
        <taxon>Chlamydomonadaceae</taxon>
        <taxon>Chlamydomonas</taxon>
    </lineage>
</organism>
<keyword evidence="2" id="KW-0808">Transferase</keyword>
<dbReference type="PANTHER" id="PTHR44942">
    <property type="entry name" value="METHYLTRANSF_11 DOMAIN-CONTAINING PROTEIN"/>
    <property type="match status" value="1"/>
</dbReference>
<dbReference type="Gene3D" id="3.40.50.150">
    <property type="entry name" value="Vaccinia Virus protein VP39"/>
    <property type="match status" value="1"/>
</dbReference>
<comment type="caution">
    <text evidence="3">The sequence shown here is derived from an EMBL/GenBank/DDBJ whole genome shotgun (WGS) entry which is preliminary data.</text>
</comment>
<accession>A0A836BDQ5</accession>
<dbReference type="GO" id="GO:0032259">
    <property type="term" value="P:methylation"/>
    <property type="evidence" value="ECO:0007669"/>
    <property type="project" value="UniProtKB-KW"/>
</dbReference>
<keyword evidence="4" id="KW-1185">Reference proteome</keyword>
<evidence type="ECO:0000256" key="1">
    <source>
        <dbReference type="ARBA" id="ARBA00022603"/>
    </source>
</evidence>
<protein>
    <submittedName>
        <fullName evidence="3">Uncharacterized protein</fullName>
    </submittedName>
</protein>
<gene>
    <name evidence="3" type="ORF">HYH02_000829</name>
</gene>
<dbReference type="InterPro" id="IPR029063">
    <property type="entry name" value="SAM-dependent_MTases_sf"/>
</dbReference>
<dbReference type="GO" id="GO:0008168">
    <property type="term" value="F:methyltransferase activity"/>
    <property type="evidence" value="ECO:0007669"/>
    <property type="project" value="UniProtKB-KW"/>
</dbReference>
<evidence type="ECO:0000313" key="4">
    <source>
        <dbReference type="Proteomes" id="UP000613740"/>
    </source>
</evidence>
<name>A0A836BDQ5_9CHLO</name>
<proteinExistence type="predicted"/>